<organism evidence="12 13">
    <name type="scientific">Thalassolituus maritimus</name>
    <dbReference type="NCBI Taxonomy" id="484498"/>
    <lineage>
        <taxon>Bacteria</taxon>
        <taxon>Pseudomonadati</taxon>
        <taxon>Pseudomonadota</taxon>
        <taxon>Gammaproteobacteria</taxon>
        <taxon>Oceanospirillales</taxon>
        <taxon>Oceanospirillaceae</taxon>
        <taxon>Thalassolituus</taxon>
    </lineage>
</organism>
<dbReference type="CDD" id="cd02020">
    <property type="entry name" value="CMPK"/>
    <property type="match status" value="1"/>
</dbReference>
<evidence type="ECO:0000313" key="12">
    <source>
        <dbReference type="EMBL" id="SIS92786.1"/>
    </source>
</evidence>
<evidence type="ECO:0000256" key="7">
    <source>
        <dbReference type="ARBA" id="ARBA00022840"/>
    </source>
</evidence>
<protein>
    <recommendedName>
        <fullName evidence="10">Cytidylate kinase</fullName>
        <shortName evidence="10">CK</shortName>
        <ecNumber evidence="10">2.7.4.25</ecNumber>
    </recommendedName>
    <alternativeName>
        <fullName evidence="10">Cytidine monophosphate kinase</fullName>
        <shortName evidence="10">CMP kinase</shortName>
    </alternativeName>
</protein>
<dbReference type="GO" id="GO:0036431">
    <property type="term" value="F:dCMP kinase activity"/>
    <property type="evidence" value="ECO:0007669"/>
    <property type="project" value="InterPro"/>
</dbReference>
<evidence type="ECO:0000256" key="8">
    <source>
        <dbReference type="ARBA" id="ARBA00047615"/>
    </source>
</evidence>
<evidence type="ECO:0000256" key="4">
    <source>
        <dbReference type="ARBA" id="ARBA00022679"/>
    </source>
</evidence>
<keyword evidence="4 10" id="KW-0808">Transferase</keyword>
<dbReference type="GO" id="GO:0005524">
    <property type="term" value="F:ATP binding"/>
    <property type="evidence" value="ECO:0007669"/>
    <property type="project" value="UniProtKB-UniRule"/>
</dbReference>
<evidence type="ECO:0000259" key="11">
    <source>
        <dbReference type="Pfam" id="PF02224"/>
    </source>
</evidence>
<dbReference type="AlphaFoldDB" id="A0A1N7N336"/>
<dbReference type="Proteomes" id="UP000185639">
    <property type="component" value="Unassembled WGS sequence"/>
</dbReference>
<keyword evidence="3 10" id="KW-0963">Cytoplasm</keyword>
<dbReference type="InterPro" id="IPR011994">
    <property type="entry name" value="Cytidylate_kinase_dom"/>
</dbReference>
<dbReference type="FunFam" id="3.40.50.300:FF:000262">
    <property type="entry name" value="Cytidylate kinase"/>
    <property type="match status" value="1"/>
</dbReference>
<accession>A0A1N7N336</accession>
<evidence type="ECO:0000256" key="2">
    <source>
        <dbReference type="ARBA" id="ARBA00009427"/>
    </source>
</evidence>
<proteinExistence type="inferred from homology"/>
<evidence type="ECO:0000256" key="3">
    <source>
        <dbReference type="ARBA" id="ARBA00022490"/>
    </source>
</evidence>
<keyword evidence="6 10" id="KW-0418">Kinase</keyword>
<dbReference type="HAMAP" id="MF_00238">
    <property type="entry name" value="Cytidyl_kinase_type1"/>
    <property type="match status" value="1"/>
</dbReference>
<evidence type="ECO:0000256" key="10">
    <source>
        <dbReference type="HAMAP-Rule" id="MF_00238"/>
    </source>
</evidence>
<dbReference type="EC" id="2.7.4.25" evidence="10"/>
<comment type="catalytic activity">
    <reaction evidence="8 10">
        <text>dCMP + ATP = dCDP + ADP</text>
        <dbReference type="Rhea" id="RHEA:25094"/>
        <dbReference type="ChEBI" id="CHEBI:30616"/>
        <dbReference type="ChEBI" id="CHEBI:57566"/>
        <dbReference type="ChEBI" id="CHEBI:58593"/>
        <dbReference type="ChEBI" id="CHEBI:456216"/>
        <dbReference type="EC" id="2.7.4.25"/>
    </reaction>
</comment>
<keyword evidence="13" id="KW-1185">Reference proteome</keyword>
<dbReference type="InterPro" id="IPR027417">
    <property type="entry name" value="P-loop_NTPase"/>
</dbReference>
<dbReference type="Pfam" id="PF02224">
    <property type="entry name" value="Cytidylate_kin"/>
    <property type="match status" value="1"/>
</dbReference>
<dbReference type="STRING" id="484498.SAMN05421686_106153"/>
<gene>
    <name evidence="10" type="primary">cmk</name>
    <name evidence="12" type="ORF">SAMN05421686_106153</name>
</gene>
<dbReference type="EMBL" id="FTOH01000006">
    <property type="protein sequence ID" value="SIS92786.1"/>
    <property type="molecule type" value="Genomic_DNA"/>
</dbReference>
<dbReference type="GO" id="GO:0006220">
    <property type="term" value="P:pyrimidine nucleotide metabolic process"/>
    <property type="evidence" value="ECO:0007669"/>
    <property type="project" value="UniProtKB-UniRule"/>
</dbReference>
<evidence type="ECO:0000256" key="6">
    <source>
        <dbReference type="ARBA" id="ARBA00022777"/>
    </source>
</evidence>
<comment type="catalytic activity">
    <reaction evidence="9 10">
        <text>CMP + ATP = CDP + ADP</text>
        <dbReference type="Rhea" id="RHEA:11600"/>
        <dbReference type="ChEBI" id="CHEBI:30616"/>
        <dbReference type="ChEBI" id="CHEBI:58069"/>
        <dbReference type="ChEBI" id="CHEBI:60377"/>
        <dbReference type="ChEBI" id="CHEBI:456216"/>
        <dbReference type="EC" id="2.7.4.25"/>
    </reaction>
</comment>
<evidence type="ECO:0000256" key="9">
    <source>
        <dbReference type="ARBA" id="ARBA00048478"/>
    </source>
</evidence>
<dbReference type="InterPro" id="IPR003136">
    <property type="entry name" value="Cytidylate_kin"/>
</dbReference>
<dbReference type="GO" id="GO:0015949">
    <property type="term" value="P:nucleobase-containing small molecule interconversion"/>
    <property type="evidence" value="ECO:0007669"/>
    <property type="project" value="TreeGrafter"/>
</dbReference>
<name>A0A1N7N336_9GAMM</name>
<evidence type="ECO:0000256" key="5">
    <source>
        <dbReference type="ARBA" id="ARBA00022741"/>
    </source>
</evidence>
<keyword evidence="7 10" id="KW-0067">ATP-binding</keyword>
<evidence type="ECO:0000256" key="1">
    <source>
        <dbReference type="ARBA" id="ARBA00004496"/>
    </source>
</evidence>
<dbReference type="PANTHER" id="PTHR21299:SF2">
    <property type="entry name" value="CYTIDYLATE KINASE"/>
    <property type="match status" value="1"/>
</dbReference>
<dbReference type="PANTHER" id="PTHR21299">
    <property type="entry name" value="CYTIDYLATE KINASE/PANTOATE-BETA-ALANINE LIGASE"/>
    <property type="match status" value="1"/>
</dbReference>
<comment type="similarity">
    <text evidence="2 10">Belongs to the cytidylate kinase family. Type 1 subfamily.</text>
</comment>
<dbReference type="GO" id="GO:0036430">
    <property type="term" value="F:CMP kinase activity"/>
    <property type="evidence" value="ECO:0007669"/>
    <property type="project" value="RHEA"/>
</dbReference>
<feature type="domain" description="Cytidylate kinase" evidence="11">
    <location>
        <begin position="16"/>
        <end position="229"/>
    </location>
</feature>
<dbReference type="GO" id="GO:0005829">
    <property type="term" value="C:cytosol"/>
    <property type="evidence" value="ECO:0007669"/>
    <property type="project" value="TreeGrafter"/>
</dbReference>
<comment type="subcellular location">
    <subcellularLocation>
        <location evidence="1 10">Cytoplasm</location>
    </subcellularLocation>
</comment>
<reference evidence="13" key="1">
    <citation type="submission" date="2017-01" db="EMBL/GenBank/DDBJ databases">
        <authorList>
            <person name="Varghese N."/>
            <person name="Submissions S."/>
        </authorList>
    </citation>
    <scope>NUCLEOTIDE SEQUENCE [LARGE SCALE GENOMIC DNA]</scope>
    <source>
        <strain evidence="13">DSM 24913</strain>
    </source>
</reference>
<evidence type="ECO:0000313" key="13">
    <source>
        <dbReference type="Proteomes" id="UP000185639"/>
    </source>
</evidence>
<dbReference type="Gene3D" id="3.40.50.300">
    <property type="entry name" value="P-loop containing nucleotide triphosphate hydrolases"/>
    <property type="match status" value="1"/>
</dbReference>
<keyword evidence="5 10" id="KW-0547">Nucleotide-binding</keyword>
<dbReference type="SUPFAM" id="SSF52540">
    <property type="entry name" value="P-loop containing nucleoside triphosphate hydrolases"/>
    <property type="match status" value="1"/>
</dbReference>
<dbReference type="NCBIfam" id="TIGR00017">
    <property type="entry name" value="cmk"/>
    <property type="match status" value="1"/>
</dbReference>
<feature type="binding site" evidence="10">
    <location>
        <begin position="20"/>
        <end position="28"/>
    </location>
    <ligand>
        <name>ATP</name>
        <dbReference type="ChEBI" id="CHEBI:30616"/>
    </ligand>
</feature>
<sequence>MKVVIVSNPQALPVVITVDGPSGAGKGTVCAILAEALGWHLLDSGALYRITGLASDRRGIALDSEELVADVAANLDVRFIPTGSGVQVILEGDDVTTTIRTEEVGSLASQVAALPKVREALLQRQRDFRQAPGLIADGRDMGTVVFADAQIKVFLTASAEERGQRRYKQLTEKGIDASLPALIEDIRVRDERDSNRAVAPLRPASDATVIDSTSLSIEEVREEILSLVRQAGLI</sequence>